<dbReference type="VEuPathDB" id="FungiDB:FOMG_17118"/>
<evidence type="ECO:0000256" key="7">
    <source>
        <dbReference type="SAM" id="Phobius"/>
    </source>
</evidence>
<evidence type="ECO:0000256" key="2">
    <source>
        <dbReference type="ARBA" id="ARBA00022692"/>
    </source>
</evidence>
<dbReference type="GO" id="GO:0016020">
    <property type="term" value="C:membrane"/>
    <property type="evidence" value="ECO:0007669"/>
    <property type="project" value="UniProtKB-SubCell"/>
</dbReference>
<dbReference type="GO" id="GO:0016887">
    <property type="term" value="F:ATP hydrolysis activity"/>
    <property type="evidence" value="ECO:0007669"/>
    <property type="project" value="InterPro"/>
</dbReference>
<accession>W9ZYZ8</accession>
<dbReference type="InterPro" id="IPR003593">
    <property type="entry name" value="AAA+_ATPase"/>
</dbReference>
<keyword evidence="6 7" id="KW-0472">Membrane</keyword>
<dbReference type="PROSITE" id="PS50893">
    <property type="entry name" value="ABC_TRANSPORTER_2"/>
    <property type="match status" value="1"/>
</dbReference>
<keyword evidence="5 7" id="KW-1133">Transmembrane helix</keyword>
<dbReference type="InterPro" id="IPR003439">
    <property type="entry name" value="ABC_transporter-like_ATP-bd"/>
</dbReference>
<feature type="transmembrane region" description="Helical" evidence="7">
    <location>
        <begin position="232"/>
        <end position="253"/>
    </location>
</feature>
<feature type="transmembrane region" description="Helical" evidence="7">
    <location>
        <begin position="6"/>
        <end position="21"/>
    </location>
</feature>
<dbReference type="GO" id="GO:0005524">
    <property type="term" value="F:ATP binding"/>
    <property type="evidence" value="ECO:0007669"/>
    <property type="project" value="UniProtKB-KW"/>
</dbReference>
<dbReference type="HOGENOM" id="CLU_368028_0_0_1"/>
<evidence type="ECO:0000256" key="3">
    <source>
        <dbReference type="ARBA" id="ARBA00022741"/>
    </source>
</evidence>
<dbReference type="SUPFAM" id="SSF90123">
    <property type="entry name" value="ABC transporter transmembrane region"/>
    <property type="match status" value="1"/>
</dbReference>
<dbReference type="InterPro" id="IPR027417">
    <property type="entry name" value="P-loop_NTPase"/>
</dbReference>
<dbReference type="InterPro" id="IPR039421">
    <property type="entry name" value="Type_1_exporter"/>
</dbReference>
<dbReference type="SUPFAM" id="SSF52540">
    <property type="entry name" value="P-loop containing nucleoside triphosphate hydrolases"/>
    <property type="match status" value="1"/>
</dbReference>
<feature type="transmembrane region" description="Helical" evidence="7">
    <location>
        <begin position="122"/>
        <end position="145"/>
    </location>
</feature>
<dbReference type="GO" id="GO:0042626">
    <property type="term" value="F:ATPase-coupled transmembrane transporter activity"/>
    <property type="evidence" value="ECO:0007669"/>
    <property type="project" value="TreeGrafter"/>
</dbReference>
<comment type="subcellular location">
    <subcellularLocation>
        <location evidence="1">Membrane</location>
        <topology evidence="1">Multi-pass membrane protein</topology>
    </subcellularLocation>
</comment>
<proteinExistence type="predicted"/>
<evidence type="ECO:0000256" key="5">
    <source>
        <dbReference type="ARBA" id="ARBA00022989"/>
    </source>
</evidence>
<dbReference type="SMART" id="SM00382">
    <property type="entry name" value="AAA"/>
    <property type="match status" value="1"/>
</dbReference>
<dbReference type="AlphaFoldDB" id="W9ZYZ8"/>
<name>W9ZYZ8_FUSOX</name>
<evidence type="ECO:0000313" key="9">
    <source>
        <dbReference type="EMBL" id="EXK26311.1"/>
    </source>
</evidence>
<evidence type="ECO:0000256" key="6">
    <source>
        <dbReference type="ARBA" id="ARBA00023136"/>
    </source>
</evidence>
<dbReference type="Gene3D" id="3.40.50.300">
    <property type="entry name" value="P-loop containing nucleotide triphosphate hydrolases"/>
    <property type="match status" value="1"/>
</dbReference>
<dbReference type="Proteomes" id="UP000030703">
    <property type="component" value="Unassembled WGS sequence"/>
</dbReference>
<evidence type="ECO:0000259" key="8">
    <source>
        <dbReference type="PROSITE" id="PS50893"/>
    </source>
</evidence>
<evidence type="ECO:0000256" key="1">
    <source>
        <dbReference type="ARBA" id="ARBA00004141"/>
    </source>
</evidence>
<dbReference type="EMBL" id="JH659364">
    <property type="protein sequence ID" value="EXK26311.1"/>
    <property type="molecule type" value="Genomic_DNA"/>
</dbReference>
<keyword evidence="3" id="KW-0547">Nucleotide-binding</keyword>
<dbReference type="PANTHER" id="PTHR24221">
    <property type="entry name" value="ATP-BINDING CASSETTE SUB-FAMILY B"/>
    <property type="match status" value="1"/>
</dbReference>
<sequence length="757" mass="84747">MDVYTCRSAVSILMFMYYLVARSKQIRAQNYHTATFVWLLRVKLLTSISILVAANACEMSTDTTFAFDLLIIILLFYQTLDFSQPLEEGFAWGACRGTWSLMAVYDLLAISELALLPHPSMLVPACILLGTCQFCISLTLSVLLLSSRSLQPAATTPDKIGHPITNKIRAAGGHWQWIKQFRLFLSWTYPEGPVEWTCAVASIALRVLEALLETWLPDIGVDAFDKHQQNRLFLLNLHAFITFLACDGAIYFVHTCFWTAQNVHRSFRAQQKINRRLMDVEEACLNQHSPRELRDTHRVSSVIPTMLDFLPLRVIPQVIKLVHVTSYLPRHYGSRVTLILLASAVLRTMAQYHAAKTDYSNSNAFDEVTGQWKVHQDDMIEGRSTVRLHGSADSMLGELDAFALKRIQIQATNNNFFRRTGAQSGLFKFISGIIAINLLADREGPMLYLQILNGHLHNLVVTLLGLPHHISVGLTQIETARIVMNMPSEMQFGTKKLQRGPGRIEFVNVSFDHIRGGEVIPVFKDLSLAIEAGSTTAFVGESGIGKSTLLKLLTREANPKSGSITIDGQDIQTLKQYELSRHITIMEQEPFIFNKSILENIRLGNPLASLEQVQVAARSAAIFDEINSMPNQFDTQVEHNGRRFSGGQRQRLALARAFLSSGSLIYCWDEHTRSLDTTTESHVRKNIGSLCDNKTSIVTTHRLSTIVDAAKIYHLGKEGPYTTVIEMGTHTELLEKGGVYAKMWNNSSDSPLQAAPV</sequence>
<dbReference type="PROSITE" id="PS00211">
    <property type="entry name" value="ABC_TRANSPORTER_1"/>
    <property type="match status" value="1"/>
</dbReference>
<feature type="transmembrane region" description="Helical" evidence="7">
    <location>
        <begin position="33"/>
        <end position="53"/>
    </location>
</feature>
<dbReference type="Pfam" id="PF00005">
    <property type="entry name" value="ABC_tran"/>
    <property type="match status" value="1"/>
</dbReference>
<organism evidence="9">
    <name type="scientific">Fusarium oxysporum f. sp. melonis 26406</name>
    <dbReference type="NCBI Taxonomy" id="1089452"/>
    <lineage>
        <taxon>Eukaryota</taxon>
        <taxon>Fungi</taxon>
        <taxon>Dikarya</taxon>
        <taxon>Ascomycota</taxon>
        <taxon>Pezizomycotina</taxon>
        <taxon>Sordariomycetes</taxon>
        <taxon>Hypocreomycetidae</taxon>
        <taxon>Hypocreales</taxon>
        <taxon>Nectriaceae</taxon>
        <taxon>Fusarium</taxon>
        <taxon>Fusarium oxysporum species complex</taxon>
    </lineage>
</organism>
<dbReference type="InterPro" id="IPR036640">
    <property type="entry name" value="ABC1_TM_sf"/>
</dbReference>
<evidence type="ECO:0000256" key="4">
    <source>
        <dbReference type="ARBA" id="ARBA00022840"/>
    </source>
</evidence>
<reference evidence="9" key="2">
    <citation type="submission" date="2012-05" db="EMBL/GenBank/DDBJ databases">
        <title>Annotation of the Genome Sequence of Fusarium oxysporum f. sp. melonis 26406.</title>
        <authorList>
            <consortium name="The Broad Institute Genomics Platform"/>
            <person name="Ma L.-J."/>
            <person name="Corby-Kistler H."/>
            <person name="Broz K."/>
            <person name="Gale L.R."/>
            <person name="Jonkers W."/>
            <person name="O'Donnell K."/>
            <person name="Ploetz R."/>
            <person name="Steinberg C."/>
            <person name="Schwartz D.C."/>
            <person name="VanEtten H."/>
            <person name="Zhou S."/>
            <person name="Young S.K."/>
            <person name="Zeng Q."/>
            <person name="Gargeya S."/>
            <person name="Fitzgerald M."/>
            <person name="Abouelleil A."/>
            <person name="Alvarado L."/>
            <person name="Chapman S.B."/>
            <person name="Gainer-Dewar J."/>
            <person name="Goldberg J."/>
            <person name="Griggs A."/>
            <person name="Gujja S."/>
            <person name="Hansen M."/>
            <person name="Howarth C."/>
            <person name="Imamovic A."/>
            <person name="Ireland A."/>
            <person name="Larimer J."/>
            <person name="McCowan C."/>
            <person name="Murphy C."/>
            <person name="Pearson M."/>
            <person name="Poon T.W."/>
            <person name="Priest M."/>
            <person name="Roberts A."/>
            <person name="Saif S."/>
            <person name="Shea T."/>
            <person name="Sykes S."/>
            <person name="Wortman J."/>
            <person name="Nusbaum C."/>
            <person name="Birren B."/>
        </authorList>
    </citation>
    <scope>NUCLEOTIDE SEQUENCE</scope>
    <source>
        <strain evidence="9">26406</strain>
    </source>
</reference>
<feature type="domain" description="ABC transporter" evidence="8">
    <location>
        <begin position="504"/>
        <end position="746"/>
    </location>
</feature>
<dbReference type="PANTHER" id="PTHR24221:SF503">
    <property type="entry name" value="MITOCHONDRIAL POTASSIUM CHANNEL ATP-BINDING SUBUNIT"/>
    <property type="match status" value="1"/>
</dbReference>
<reference evidence="9" key="1">
    <citation type="submission" date="2012-04" db="EMBL/GenBank/DDBJ databases">
        <title>The Genome Sequence of Fusarium oxysporum melonis.</title>
        <authorList>
            <consortium name="The Broad Institute Genome Sequencing Platform"/>
            <person name="Ma L.-J."/>
            <person name="Gale L.R."/>
            <person name="Schwartz D.C."/>
            <person name="Zhou S."/>
            <person name="Corby-Kistler H."/>
            <person name="Young S.K."/>
            <person name="Zeng Q."/>
            <person name="Gargeya S."/>
            <person name="Fitzgerald M."/>
            <person name="Haas B."/>
            <person name="Abouelleil A."/>
            <person name="Alvarado L."/>
            <person name="Arachchi H.M."/>
            <person name="Berlin A."/>
            <person name="Brown A."/>
            <person name="Chapman S.B."/>
            <person name="Chen Z."/>
            <person name="Dunbar C."/>
            <person name="Freedman E."/>
            <person name="Gearin G."/>
            <person name="Goldberg J."/>
            <person name="Griggs A."/>
            <person name="Gujja S."/>
            <person name="Heiman D."/>
            <person name="Howarth C."/>
            <person name="Larson L."/>
            <person name="Lui A."/>
            <person name="MacDonald P.J.P."/>
            <person name="Montmayeur A."/>
            <person name="Murphy C."/>
            <person name="Neiman D."/>
            <person name="Pearson M."/>
            <person name="Priest M."/>
            <person name="Roberts A."/>
            <person name="Saif S."/>
            <person name="Shea T."/>
            <person name="Shenoy N."/>
            <person name="Sisk P."/>
            <person name="Stolte C."/>
            <person name="Sykes S."/>
            <person name="Wortman J."/>
            <person name="Nusbaum C."/>
            <person name="Birren B."/>
        </authorList>
    </citation>
    <scope>NUCLEOTIDE SEQUENCE</scope>
    <source>
        <strain evidence="9">26406</strain>
    </source>
</reference>
<keyword evidence="4" id="KW-0067">ATP-binding</keyword>
<gene>
    <name evidence="9" type="ORF">FOMG_17118</name>
</gene>
<dbReference type="InterPro" id="IPR017871">
    <property type="entry name" value="ABC_transporter-like_CS"/>
</dbReference>
<dbReference type="OrthoDB" id="6500128at2759"/>
<protein>
    <recommendedName>
        <fullName evidence="8">ABC transporter domain-containing protein</fullName>
    </recommendedName>
</protein>
<keyword evidence="2 7" id="KW-0812">Transmembrane</keyword>